<evidence type="ECO:0000256" key="4">
    <source>
        <dbReference type="ARBA" id="ARBA00022452"/>
    </source>
</evidence>
<evidence type="ECO:0000256" key="9">
    <source>
        <dbReference type="ARBA" id="ARBA00023237"/>
    </source>
</evidence>
<proteinExistence type="inferred from homology"/>
<dbReference type="PANTHER" id="PTHR40980:SF3">
    <property type="entry name" value="TONB-DEPENDENT RECEPTOR-LIKE BETA-BARREL DOMAIN-CONTAINING PROTEIN"/>
    <property type="match status" value="1"/>
</dbReference>
<evidence type="ECO:0000259" key="13">
    <source>
        <dbReference type="Pfam" id="PF00593"/>
    </source>
</evidence>
<dbReference type="Pfam" id="PF07715">
    <property type="entry name" value="Plug"/>
    <property type="match status" value="1"/>
</dbReference>
<evidence type="ECO:0000256" key="11">
    <source>
        <dbReference type="RuleBase" id="RU003357"/>
    </source>
</evidence>
<sequence>MPGLARAQAGKPRAGTQKGAQGMNCATMSSLAICRVAITITAHPDWSGICQVDVNERRTGTSNDKPVFDLQKQHRRHLWRSEGRGVFCLRQEQLHEWGDRRDRRCGLSAPVLIVSAWTLAAAAAHAQQAPAAVVEVNASRNSYDARRDDTAGKIVVSREDMVRYGDASVLDTLKRVPGVTISGGNAQMRGLGAGYTQILLNGERAPSGFSLDSIAPESVERIEVVRAATADTSTRAIAGTINVILKRAVSKAQRDWKAGAGASSDMAEGKASLNMSDRAGAFSYSFAANASRNTFRRPVTTVETGGDAEGRPLYEHQLRGADVGNFNTLNLTPRLNWELDNGDILSWQSFIYANRLHYHSHYVTTYVTGAPRIDPLTGSVTSTARRTVRSDVAWTRKLGDSAKLESRIGIDAGNYATALAQSSQAASGALTLNRFADGLSRDRALRGSGKYSGRAGGAHTIGAGWEGSVARNTSDRRQADFGLAAAPERYRADIRSLALYAQDEWTVSPQWSVYLGARWEGIGTRSGGSGLANVRNDSSVVSPILHTLYKLPGGSGDQVRMALTRTFKTPDAARLIARPALTINNSASNPDSTGNPNLRPELALGIDAAYEHHWAKGALWSVSAAARRIEDCTVQALNQADGRWVLRPENGGQCDVRTLEVETRFPLQSIASGAPPLDLRLSVSRNWSAVEQVPGPDNRLAEQVPLSATAGIDYKLGALTTGASFVYSSGGHVRLSQDQFTFASARRDLEMYGLWKLDSKLQLRVSIANALRHDWISDRSYAGLAGSHGTRSTQPGKTWVRAMLEARF</sequence>
<keyword evidence="16" id="KW-1185">Reference proteome</keyword>
<dbReference type="Gene3D" id="2.40.170.20">
    <property type="entry name" value="TonB-dependent receptor, beta-barrel domain"/>
    <property type="match status" value="1"/>
</dbReference>
<accession>A0A2D2DS92</accession>
<evidence type="ECO:0000256" key="1">
    <source>
        <dbReference type="ARBA" id="ARBA00004571"/>
    </source>
</evidence>
<evidence type="ECO:0000313" key="15">
    <source>
        <dbReference type="EMBL" id="ATQ77845.1"/>
    </source>
</evidence>
<dbReference type="GO" id="GO:0009279">
    <property type="term" value="C:cell outer membrane"/>
    <property type="evidence" value="ECO:0007669"/>
    <property type="project" value="UniProtKB-SubCell"/>
</dbReference>
<dbReference type="AlphaFoldDB" id="A0A2D2DS92"/>
<comment type="subcellular location">
    <subcellularLocation>
        <location evidence="1 10">Cell outer membrane</location>
        <topology evidence="1 10">Multi-pass membrane protein</topology>
    </subcellularLocation>
</comment>
<dbReference type="InterPro" id="IPR012910">
    <property type="entry name" value="Plug_dom"/>
</dbReference>
<keyword evidence="5 10" id="KW-0812">Transmembrane</keyword>
<reference evidence="15" key="1">
    <citation type="submission" date="2017-10" db="EMBL/GenBank/DDBJ databases">
        <title>Massilia psychrophilum sp. nov., a novel purple-pigmented bacterium isolated from Tianshan glacier, Xinjiang Municipality, China.</title>
        <authorList>
            <person name="Wang H."/>
        </authorList>
    </citation>
    <scope>NUCLEOTIDE SEQUENCE [LARGE SCALE GENOMIC DNA]</scope>
    <source>
        <strain evidence="15">B2</strain>
    </source>
</reference>
<dbReference type="Gene3D" id="2.170.130.10">
    <property type="entry name" value="TonB-dependent receptor, plug domain"/>
    <property type="match status" value="1"/>
</dbReference>
<evidence type="ECO:0000256" key="6">
    <source>
        <dbReference type="ARBA" id="ARBA00023077"/>
    </source>
</evidence>
<keyword evidence="7 10" id="KW-0472">Membrane</keyword>
<comment type="similarity">
    <text evidence="2 10 11">Belongs to the TonB-dependent receptor family.</text>
</comment>
<feature type="domain" description="TonB-dependent receptor-like beta-barrel" evidence="13">
    <location>
        <begin position="309"/>
        <end position="768"/>
    </location>
</feature>
<evidence type="ECO:0000256" key="2">
    <source>
        <dbReference type="ARBA" id="ARBA00009810"/>
    </source>
</evidence>
<dbReference type="PROSITE" id="PS52016">
    <property type="entry name" value="TONB_DEPENDENT_REC_3"/>
    <property type="match status" value="1"/>
</dbReference>
<dbReference type="Pfam" id="PF00593">
    <property type="entry name" value="TonB_dep_Rec_b-barrel"/>
    <property type="match status" value="1"/>
</dbReference>
<evidence type="ECO:0000256" key="3">
    <source>
        <dbReference type="ARBA" id="ARBA00022448"/>
    </source>
</evidence>
<name>A0A2D2DS92_9BURK</name>
<keyword evidence="6 11" id="KW-0798">TonB box</keyword>
<evidence type="ECO:0000256" key="10">
    <source>
        <dbReference type="PROSITE-ProRule" id="PRU01360"/>
    </source>
</evidence>
<evidence type="ECO:0000256" key="12">
    <source>
        <dbReference type="SAM" id="MobiDB-lite"/>
    </source>
</evidence>
<keyword evidence="9 10" id="KW-0998">Cell outer membrane</keyword>
<dbReference type="KEGG" id="mass:CR152_27580"/>
<dbReference type="InterPro" id="IPR000531">
    <property type="entry name" value="Beta-barrel_TonB"/>
</dbReference>
<evidence type="ECO:0000313" key="16">
    <source>
        <dbReference type="Proteomes" id="UP000229897"/>
    </source>
</evidence>
<dbReference type="InterPro" id="IPR037066">
    <property type="entry name" value="Plug_dom_sf"/>
</dbReference>
<feature type="region of interest" description="Disordered" evidence="12">
    <location>
        <begin position="1"/>
        <end position="21"/>
    </location>
</feature>
<keyword evidence="4 10" id="KW-1134">Transmembrane beta strand</keyword>
<evidence type="ECO:0000256" key="5">
    <source>
        <dbReference type="ARBA" id="ARBA00022692"/>
    </source>
</evidence>
<evidence type="ECO:0000259" key="14">
    <source>
        <dbReference type="Pfam" id="PF07715"/>
    </source>
</evidence>
<dbReference type="Proteomes" id="UP000229897">
    <property type="component" value="Chromosome"/>
</dbReference>
<protein>
    <submittedName>
        <fullName evidence="15">Outer membrane receptor protein</fullName>
    </submittedName>
</protein>
<evidence type="ECO:0000256" key="7">
    <source>
        <dbReference type="ARBA" id="ARBA00023136"/>
    </source>
</evidence>
<keyword evidence="3 10" id="KW-0813">Transport</keyword>
<dbReference type="SUPFAM" id="SSF56935">
    <property type="entry name" value="Porins"/>
    <property type="match status" value="1"/>
</dbReference>
<dbReference type="InterPro" id="IPR039426">
    <property type="entry name" value="TonB-dep_rcpt-like"/>
</dbReference>
<keyword evidence="8 15" id="KW-0675">Receptor</keyword>
<dbReference type="PANTHER" id="PTHR40980">
    <property type="entry name" value="PLUG DOMAIN-CONTAINING PROTEIN"/>
    <property type="match status" value="1"/>
</dbReference>
<evidence type="ECO:0000256" key="8">
    <source>
        <dbReference type="ARBA" id="ARBA00023170"/>
    </source>
</evidence>
<organism evidence="15 16">
    <name type="scientific">Massilia violaceinigra</name>
    <dbReference type="NCBI Taxonomy" id="2045208"/>
    <lineage>
        <taxon>Bacteria</taxon>
        <taxon>Pseudomonadati</taxon>
        <taxon>Pseudomonadota</taxon>
        <taxon>Betaproteobacteria</taxon>
        <taxon>Burkholderiales</taxon>
        <taxon>Oxalobacteraceae</taxon>
        <taxon>Telluria group</taxon>
        <taxon>Massilia</taxon>
    </lineage>
</organism>
<dbReference type="EMBL" id="CP024608">
    <property type="protein sequence ID" value="ATQ77845.1"/>
    <property type="molecule type" value="Genomic_DNA"/>
</dbReference>
<dbReference type="InterPro" id="IPR036942">
    <property type="entry name" value="Beta-barrel_TonB_sf"/>
</dbReference>
<feature type="domain" description="TonB-dependent receptor plug" evidence="14">
    <location>
        <begin position="152"/>
        <end position="240"/>
    </location>
</feature>
<gene>
    <name evidence="15" type="ORF">CR152_27580</name>
</gene>